<evidence type="ECO:0000256" key="18">
    <source>
        <dbReference type="ARBA" id="ARBA00040898"/>
    </source>
</evidence>
<dbReference type="Gene3D" id="3.90.550.50">
    <property type="match status" value="1"/>
</dbReference>
<evidence type="ECO:0000256" key="15">
    <source>
        <dbReference type="ARBA" id="ARBA00023157"/>
    </source>
</evidence>
<keyword evidence="16" id="KW-0325">Glycoprotein</keyword>
<evidence type="ECO:0000256" key="20">
    <source>
        <dbReference type="ARBA" id="ARBA00042009"/>
    </source>
</evidence>
<feature type="non-terminal residue" evidence="24">
    <location>
        <position position="200"/>
    </location>
</feature>
<comment type="cofactor">
    <cofactor evidence="1">
        <name>Mn(2+)</name>
        <dbReference type="ChEBI" id="CHEBI:29035"/>
    </cofactor>
</comment>
<reference evidence="24" key="1">
    <citation type="submission" date="2014-08" db="EMBL/GenBank/DDBJ databases">
        <authorList>
            <person name="Murali S."/>
            <person name="Richards S."/>
            <person name="Bandaranaike D."/>
            <person name="Bellair M."/>
            <person name="Blankenburg K."/>
            <person name="Chao H."/>
            <person name="Dinh H."/>
            <person name="Doddapaneni H."/>
            <person name="Dugan-Rocha S."/>
            <person name="Elkadiri S."/>
            <person name="Gnanaolivu R."/>
            <person name="Hughes D."/>
            <person name="Lee S."/>
            <person name="Li M."/>
            <person name="Ming W."/>
            <person name="Munidasa M."/>
            <person name="Muniz J."/>
            <person name="Nguyen L."/>
            <person name="Osuji N."/>
            <person name="Pu L.-L."/>
            <person name="Puazo M."/>
            <person name="Skinner E."/>
            <person name="Qu C."/>
            <person name="Quiroz J."/>
            <person name="Raj R."/>
            <person name="Weissenberger G."/>
            <person name="Xin Y."/>
            <person name="Zou X."/>
            <person name="Han Y."/>
            <person name="Worley K."/>
            <person name="Muzny D."/>
            <person name="Gibbs R."/>
        </authorList>
    </citation>
    <scope>NUCLEOTIDE SEQUENCE</scope>
    <source>
        <strain evidence="24">HAZT.00-mixed</strain>
        <tissue evidence="24">Whole organism</tissue>
    </source>
</reference>
<evidence type="ECO:0000256" key="6">
    <source>
        <dbReference type="ARBA" id="ARBA00012557"/>
    </source>
</evidence>
<keyword evidence="15" id="KW-1015">Disulfide bond</keyword>
<dbReference type="PANTHER" id="PTHR23033:SF14">
    <property type="entry name" value="GLYCOPROTEIN-N-ACETYLGALACTOSAMINE 3-BETA-GALACTOSYLTRANSFERASE 1-RELATED"/>
    <property type="match status" value="1"/>
</dbReference>
<evidence type="ECO:0000256" key="7">
    <source>
        <dbReference type="ARBA" id="ARBA00022676"/>
    </source>
</evidence>
<dbReference type="GO" id="GO:0000166">
    <property type="term" value="F:nucleotide binding"/>
    <property type="evidence" value="ECO:0007669"/>
    <property type="project" value="UniProtKB-KW"/>
</dbReference>
<keyword evidence="11" id="KW-0547">Nucleotide-binding</keyword>
<reference evidence="24" key="3">
    <citation type="submission" date="2019-06" db="EMBL/GenBank/DDBJ databases">
        <authorList>
            <person name="Poynton C."/>
            <person name="Hasenbein S."/>
            <person name="Benoit J.B."/>
            <person name="Sepulveda M.S."/>
            <person name="Poelchau M.F."/>
            <person name="Murali S.C."/>
            <person name="Chen S."/>
            <person name="Glastad K.M."/>
            <person name="Werren J.H."/>
            <person name="Vineis J.H."/>
            <person name="Bowen J.L."/>
            <person name="Friedrich M."/>
            <person name="Jones J."/>
            <person name="Robertson H.M."/>
            <person name="Feyereisen R."/>
            <person name="Mechler-Hickson A."/>
            <person name="Mathers N."/>
            <person name="Lee C.E."/>
            <person name="Colbourne J.K."/>
            <person name="Biales A."/>
            <person name="Johnston J.S."/>
            <person name="Wellborn G.A."/>
            <person name="Rosendale A.J."/>
            <person name="Cridge A.G."/>
            <person name="Munoz-Torres M.C."/>
            <person name="Bain P.A."/>
            <person name="Manny A.R."/>
            <person name="Major K.M."/>
            <person name="Lambert F.N."/>
            <person name="Vulpe C.D."/>
            <person name="Tuck P."/>
            <person name="Blalock B.J."/>
            <person name="Lin Y.-Y."/>
            <person name="Smith M.E."/>
            <person name="Ochoa-Acuna H."/>
            <person name="Chen M.-J.M."/>
            <person name="Childers C.P."/>
            <person name="Qu J."/>
            <person name="Dugan S."/>
            <person name="Lee S.L."/>
            <person name="Chao H."/>
            <person name="Dinh H."/>
            <person name="Han Y."/>
            <person name="Doddapaneni H."/>
            <person name="Worley K.C."/>
            <person name="Muzny D.M."/>
            <person name="Gibbs R.A."/>
            <person name="Richards S."/>
        </authorList>
    </citation>
    <scope>NUCLEOTIDE SEQUENCE</scope>
    <source>
        <strain evidence="24">HAZT.00-mixed</strain>
        <tissue evidence="24">Whole organism</tissue>
    </source>
</reference>
<comment type="subcellular location">
    <subcellularLocation>
        <location evidence="2">Membrane</location>
        <topology evidence="2">Single-pass type II membrane protein</topology>
    </subcellularLocation>
</comment>
<evidence type="ECO:0000256" key="17">
    <source>
        <dbReference type="ARBA" id="ARBA00023211"/>
    </source>
</evidence>
<comment type="similarity">
    <text evidence="4">Belongs to the glycosyltransferase 31 family. Beta3-Gal-T subfamily.</text>
</comment>
<feature type="domain" description="Fringe-like glycosyltransferase" evidence="23">
    <location>
        <begin position="2"/>
        <end position="130"/>
    </location>
</feature>
<keyword evidence="14" id="KW-0472">Membrane</keyword>
<accession>A0A6A0HDN8</accession>
<comment type="subunit">
    <text evidence="5">Homodimer; disulfide-linked.</text>
</comment>
<dbReference type="GO" id="GO:0016263">
    <property type="term" value="F:glycoprotein-N-acetylgalactosamine 3-beta-galactosyltransferase activity"/>
    <property type="evidence" value="ECO:0007669"/>
    <property type="project" value="UniProtKB-EC"/>
</dbReference>
<sequence length="200" mass="22904">MTSPDNHEKKAKHVQATWAKRCDKTIFMSSQADADLNAVAVTDGEGRNRLWEKTKNSFKYLYENHLNDADWFLKADDDTYVVVENLRYFLSSYNSSVPLWFGRKFRKFLKNGYMSGGAGYVLSKEAVKRLVEEGLPNPKKCRKDGNGAEDVEMGTPNYFLLTCMYKCAGKCLQNLGVMAGDSRDEMGRERFFPFVPEHHL</sequence>
<dbReference type="EC" id="2.4.1.122" evidence="6"/>
<dbReference type="InterPro" id="IPR003378">
    <property type="entry name" value="Fringe-like_glycosylTrfase"/>
</dbReference>
<keyword evidence="7" id="KW-0328">Glycosyltransferase</keyword>
<evidence type="ECO:0000256" key="12">
    <source>
        <dbReference type="ARBA" id="ARBA00022968"/>
    </source>
</evidence>
<keyword evidence="17" id="KW-0464">Manganese</keyword>
<evidence type="ECO:0000256" key="11">
    <source>
        <dbReference type="ARBA" id="ARBA00022741"/>
    </source>
</evidence>
<keyword evidence="8" id="KW-0808">Transferase</keyword>
<organism evidence="24">
    <name type="scientific">Hyalella azteca</name>
    <name type="common">Amphipod</name>
    <dbReference type="NCBI Taxonomy" id="294128"/>
    <lineage>
        <taxon>Eukaryota</taxon>
        <taxon>Metazoa</taxon>
        <taxon>Ecdysozoa</taxon>
        <taxon>Arthropoda</taxon>
        <taxon>Crustacea</taxon>
        <taxon>Multicrustacea</taxon>
        <taxon>Malacostraca</taxon>
        <taxon>Eumalacostraca</taxon>
        <taxon>Peracarida</taxon>
        <taxon>Amphipoda</taxon>
        <taxon>Senticaudata</taxon>
        <taxon>Talitrida</taxon>
        <taxon>Talitroidea</taxon>
        <taxon>Hyalellidae</taxon>
        <taxon>Hyalella</taxon>
    </lineage>
</organism>
<proteinExistence type="inferred from homology"/>
<evidence type="ECO:0000313" key="24">
    <source>
        <dbReference type="EMBL" id="KAA0203933.1"/>
    </source>
</evidence>
<evidence type="ECO:0000256" key="1">
    <source>
        <dbReference type="ARBA" id="ARBA00001936"/>
    </source>
</evidence>
<dbReference type="Proteomes" id="UP000711488">
    <property type="component" value="Unassembled WGS sequence"/>
</dbReference>
<evidence type="ECO:0000256" key="19">
    <source>
        <dbReference type="ARBA" id="ARBA00041226"/>
    </source>
</evidence>
<evidence type="ECO:0000256" key="4">
    <source>
        <dbReference type="ARBA" id="ARBA00006462"/>
    </source>
</evidence>
<dbReference type="UniPathway" id="UPA00378"/>
<comment type="caution">
    <text evidence="24">The sequence shown here is derived from an EMBL/GenBank/DDBJ whole genome shotgun (WGS) entry which is preliminary data.</text>
</comment>
<evidence type="ECO:0000256" key="10">
    <source>
        <dbReference type="ARBA" id="ARBA00022723"/>
    </source>
</evidence>
<dbReference type="InterPro" id="IPR026050">
    <property type="entry name" value="C1GALT1/C1GALT1_chp1"/>
</dbReference>
<keyword evidence="9" id="KW-0812">Transmembrane</keyword>
<evidence type="ECO:0000256" key="9">
    <source>
        <dbReference type="ARBA" id="ARBA00022692"/>
    </source>
</evidence>
<dbReference type="PANTHER" id="PTHR23033">
    <property type="entry name" value="BETA1,3-GALACTOSYLTRANSFERASE"/>
    <property type="match status" value="1"/>
</dbReference>
<evidence type="ECO:0000256" key="14">
    <source>
        <dbReference type="ARBA" id="ARBA00023136"/>
    </source>
</evidence>
<evidence type="ECO:0000256" key="13">
    <source>
        <dbReference type="ARBA" id="ARBA00022989"/>
    </source>
</evidence>
<comment type="pathway">
    <text evidence="3">Protein modification; protein glycosylation.</text>
</comment>
<evidence type="ECO:0000256" key="2">
    <source>
        <dbReference type="ARBA" id="ARBA00004606"/>
    </source>
</evidence>
<evidence type="ECO:0000256" key="22">
    <source>
        <dbReference type="ARBA" id="ARBA00059245"/>
    </source>
</evidence>
<keyword evidence="13" id="KW-1133">Transmembrane helix</keyword>
<dbReference type="AlphaFoldDB" id="A0A6A0HDN8"/>
<evidence type="ECO:0000256" key="21">
    <source>
        <dbReference type="ARBA" id="ARBA00043065"/>
    </source>
</evidence>
<gene>
    <name evidence="24" type="ORF">HAZT_HAZT001884</name>
</gene>
<comment type="function">
    <text evidence="22">Glycosyltransferase that generates the core 1 O-glycan Gal-beta1-3GalNAc-alpha1-Ser/Thr (T antigen), which is a precursor for many extended O-glycans in glycoproteins.</text>
</comment>
<evidence type="ECO:0000259" key="23">
    <source>
        <dbReference type="Pfam" id="PF02434"/>
    </source>
</evidence>
<dbReference type="Pfam" id="PF02434">
    <property type="entry name" value="Fringe"/>
    <property type="match status" value="1"/>
</dbReference>
<name>A0A6A0HDN8_HYAAZ</name>
<evidence type="ECO:0000256" key="16">
    <source>
        <dbReference type="ARBA" id="ARBA00023180"/>
    </source>
</evidence>
<keyword evidence="12" id="KW-0735">Signal-anchor</keyword>
<evidence type="ECO:0000256" key="5">
    <source>
        <dbReference type="ARBA" id="ARBA00011748"/>
    </source>
</evidence>
<evidence type="ECO:0000256" key="8">
    <source>
        <dbReference type="ARBA" id="ARBA00022679"/>
    </source>
</evidence>
<dbReference type="GO" id="GO:0030145">
    <property type="term" value="F:manganese ion binding"/>
    <property type="evidence" value="ECO:0007669"/>
    <property type="project" value="UniProtKB-ARBA"/>
</dbReference>
<dbReference type="FunFam" id="3.90.550.50:FF:000017">
    <property type="entry name" value="Glycoprotein-N-acetylgalactosamine 3-beta-galactosyltransferase 1"/>
    <property type="match status" value="1"/>
</dbReference>
<dbReference type="GO" id="GO:0016020">
    <property type="term" value="C:membrane"/>
    <property type="evidence" value="ECO:0007669"/>
    <property type="project" value="UniProtKB-SubCell"/>
</dbReference>
<protein>
    <recommendedName>
        <fullName evidence="18">Glycoprotein-N-acetylgalactosamine 3-beta-galactosyltransferase 1</fullName>
        <ecNumber evidence="6">2.4.1.122</ecNumber>
    </recommendedName>
    <alternativeName>
        <fullName evidence="20">Core 1 O-glycan T-synthase</fullName>
    </alternativeName>
    <alternativeName>
        <fullName evidence="21">Core 1 UDP-galactose:N-acetylgalactosamine-alpha-R beta 1,3-galactosyltransferase 1</fullName>
    </alternativeName>
    <alternativeName>
        <fullName evidence="19">Core 1 beta1,3-galactosyltransferase 1</fullName>
    </alternativeName>
</protein>
<dbReference type="EMBL" id="JQDR03000346">
    <property type="protein sequence ID" value="KAA0203933.1"/>
    <property type="molecule type" value="Genomic_DNA"/>
</dbReference>
<keyword evidence="10" id="KW-0479">Metal-binding</keyword>
<evidence type="ECO:0000256" key="3">
    <source>
        <dbReference type="ARBA" id="ARBA00004922"/>
    </source>
</evidence>
<reference evidence="24" key="2">
    <citation type="journal article" date="2018" name="Environ. Sci. Technol.">
        <title>The Toxicogenome of Hyalella azteca: A Model for Sediment Ecotoxicology and Evolutionary Toxicology.</title>
        <authorList>
            <person name="Poynton H.C."/>
            <person name="Hasenbein S."/>
            <person name="Benoit J.B."/>
            <person name="Sepulveda M.S."/>
            <person name="Poelchau M.F."/>
            <person name="Hughes D.S.T."/>
            <person name="Murali S.C."/>
            <person name="Chen S."/>
            <person name="Glastad K.M."/>
            <person name="Goodisman M.A.D."/>
            <person name="Werren J.H."/>
            <person name="Vineis J.H."/>
            <person name="Bowen J.L."/>
            <person name="Friedrich M."/>
            <person name="Jones J."/>
            <person name="Robertson H.M."/>
            <person name="Feyereisen R."/>
            <person name="Mechler-Hickson A."/>
            <person name="Mathers N."/>
            <person name="Lee C.E."/>
            <person name="Colbourne J.K."/>
            <person name="Biales A."/>
            <person name="Johnston J.S."/>
            <person name="Wellborn G.A."/>
            <person name="Rosendale A.J."/>
            <person name="Cridge A.G."/>
            <person name="Munoz-Torres M.C."/>
            <person name="Bain P.A."/>
            <person name="Manny A.R."/>
            <person name="Major K.M."/>
            <person name="Lambert F.N."/>
            <person name="Vulpe C.D."/>
            <person name="Tuck P."/>
            <person name="Blalock B.J."/>
            <person name="Lin Y.Y."/>
            <person name="Smith M.E."/>
            <person name="Ochoa-Acuna H."/>
            <person name="Chen M.M."/>
            <person name="Childers C.P."/>
            <person name="Qu J."/>
            <person name="Dugan S."/>
            <person name="Lee S.L."/>
            <person name="Chao H."/>
            <person name="Dinh H."/>
            <person name="Han Y."/>
            <person name="Doddapaneni H."/>
            <person name="Worley K.C."/>
            <person name="Muzny D.M."/>
            <person name="Gibbs R.A."/>
            <person name="Richards S."/>
        </authorList>
    </citation>
    <scope>NUCLEOTIDE SEQUENCE</scope>
    <source>
        <strain evidence="24">HAZT.00-mixed</strain>
        <tissue evidence="24">Whole organism</tissue>
    </source>
</reference>